<organism evidence="7 8">
    <name type="scientific">Zostera marina</name>
    <name type="common">Eelgrass</name>
    <dbReference type="NCBI Taxonomy" id="29655"/>
    <lineage>
        <taxon>Eukaryota</taxon>
        <taxon>Viridiplantae</taxon>
        <taxon>Streptophyta</taxon>
        <taxon>Embryophyta</taxon>
        <taxon>Tracheophyta</taxon>
        <taxon>Spermatophyta</taxon>
        <taxon>Magnoliopsida</taxon>
        <taxon>Liliopsida</taxon>
        <taxon>Zosteraceae</taxon>
        <taxon>Zostera</taxon>
    </lineage>
</organism>
<protein>
    <submittedName>
        <fullName evidence="7">Uncharacterized protein</fullName>
    </submittedName>
</protein>
<accession>A0A0K9NTE8</accession>
<evidence type="ECO:0000256" key="6">
    <source>
        <dbReference type="ARBA" id="ARBA00023004"/>
    </source>
</evidence>
<dbReference type="Pfam" id="PF03098">
    <property type="entry name" value="An_peroxidase"/>
    <property type="match status" value="1"/>
</dbReference>
<keyword evidence="8" id="KW-1185">Reference proteome</keyword>
<reference evidence="8" key="1">
    <citation type="journal article" date="2016" name="Nature">
        <title>The genome of the seagrass Zostera marina reveals angiosperm adaptation to the sea.</title>
        <authorList>
            <person name="Olsen J.L."/>
            <person name="Rouze P."/>
            <person name="Verhelst B."/>
            <person name="Lin Y.-C."/>
            <person name="Bayer T."/>
            <person name="Collen J."/>
            <person name="Dattolo E."/>
            <person name="De Paoli E."/>
            <person name="Dittami S."/>
            <person name="Maumus F."/>
            <person name="Michel G."/>
            <person name="Kersting A."/>
            <person name="Lauritano C."/>
            <person name="Lohaus R."/>
            <person name="Toepel M."/>
            <person name="Tonon T."/>
            <person name="Vanneste K."/>
            <person name="Amirebrahimi M."/>
            <person name="Brakel J."/>
            <person name="Bostroem C."/>
            <person name="Chovatia M."/>
            <person name="Grimwood J."/>
            <person name="Jenkins J.W."/>
            <person name="Jueterbock A."/>
            <person name="Mraz A."/>
            <person name="Stam W.T."/>
            <person name="Tice H."/>
            <person name="Bornberg-Bauer E."/>
            <person name="Green P.J."/>
            <person name="Pearson G.A."/>
            <person name="Procaccini G."/>
            <person name="Duarte C.M."/>
            <person name="Schmutz J."/>
            <person name="Reusch T.B.H."/>
            <person name="Van de Peer Y."/>
        </authorList>
    </citation>
    <scope>NUCLEOTIDE SEQUENCE [LARGE SCALE GENOMIC DNA]</scope>
    <source>
        <strain evidence="8">cv. Finnish</strain>
    </source>
</reference>
<comment type="caution">
    <text evidence="7">The sequence shown here is derived from an EMBL/GenBank/DDBJ whole genome shotgun (WGS) entry which is preliminary data.</text>
</comment>
<evidence type="ECO:0000256" key="2">
    <source>
        <dbReference type="ARBA" id="ARBA00022821"/>
    </source>
</evidence>
<dbReference type="InterPro" id="IPR019791">
    <property type="entry name" value="Haem_peroxidase_animal"/>
</dbReference>
<dbReference type="EMBL" id="LFYR01001802">
    <property type="protein sequence ID" value="KMZ59327.1"/>
    <property type="molecule type" value="Genomic_DNA"/>
</dbReference>
<dbReference type="STRING" id="29655.A0A0K9NTE8"/>
<dbReference type="GO" id="GO:0004601">
    <property type="term" value="F:peroxidase activity"/>
    <property type="evidence" value="ECO:0007669"/>
    <property type="project" value="InterPro"/>
</dbReference>
<keyword evidence="1" id="KW-0479">Metal-binding</keyword>
<evidence type="ECO:0000313" key="7">
    <source>
        <dbReference type="EMBL" id="KMZ59327.1"/>
    </source>
</evidence>
<dbReference type="OMA" id="NIRNAWI"/>
<dbReference type="InterPro" id="IPR050783">
    <property type="entry name" value="Oxylipin_biosynth_metab"/>
</dbReference>
<dbReference type="InterPro" id="IPR010255">
    <property type="entry name" value="Haem_peroxidase_sf"/>
</dbReference>
<evidence type="ECO:0000313" key="8">
    <source>
        <dbReference type="Proteomes" id="UP000036987"/>
    </source>
</evidence>
<evidence type="ECO:0000256" key="5">
    <source>
        <dbReference type="ARBA" id="ARBA00023002"/>
    </source>
</evidence>
<sequence>MEELIGSRGEDSLSNIGFQRTLVSMGHQSCGALELWNYPMFLRDLIAHNEDGTERADHVDLASLEVYRDRERRVCRYNQFRRNILMIPISKWEDLTDDTETIGILREVYGDDVEKLDLLVGLMAEKKIKGFAISETAFFIFIVMASRRLQADRFFTSNFNSKTYTKKGLDWVNTTENLKQVIDRHFPDINDKWINSTSAFSVWDAPPNSSNIVPLYLRIPRR</sequence>
<dbReference type="GO" id="GO:0006631">
    <property type="term" value="P:fatty acid metabolic process"/>
    <property type="evidence" value="ECO:0007669"/>
    <property type="project" value="UniProtKB-ARBA"/>
</dbReference>
<keyword evidence="4" id="KW-0223">Dioxygenase</keyword>
<dbReference type="InterPro" id="IPR037120">
    <property type="entry name" value="Haem_peroxidase_sf_animal"/>
</dbReference>
<gene>
    <name evidence="7" type="ORF">ZOSMA_69G00230</name>
</gene>
<dbReference type="PANTHER" id="PTHR11903:SF11">
    <property type="entry name" value="ALPHA-DIOXYGENASE 1"/>
    <property type="match status" value="1"/>
</dbReference>
<keyword evidence="2" id="KW-0611">Plant defense</keyword>
<dbReference type="Proteomes" id="UP000036987">
    <property type="component" value="Unassembled WGS sequence"/>
</dbReference>
<dbReference type="GO" id="GO:0006952">
    <property type="term" value="P:defense response"/>
    <property type="evidence" value="ECO:0007669"/>
    <property type="project" value="UniProtKB-KW"/>
</dbReference>
<name>A0A0K9NTE8_ZOSMR</name>
<dbReference type="PROSITE" id="PS50292">
    <property type="entry name" value="PEROXIDASE_3"/>
    <property type="match status" value="1"/>
</dbReference>
<dbReference type="GO" id="GO:0051213">
    <property type="term" value="F:dioxygenase activity"/>
    <property type="evidence" value="ECO:0007669"/>
    <property type="project" value="UniProtKB-KW"/>
</dbReference>
<dbReference type="OrthoDB" id="823504at2759"/>
<dbReference type="GO" id="GO:0006979">
    <property type="term" value="P:response to oxidative stress"/>
    <property type="evidence" value="ECO:0007669"/>
    <property type="project" value="InterPro"/>
</dbReference>
<dbReference type="Gene3D" id="1.10.640.10">
    <property type="entry name" value="Haem peroxidase domain superfamily, animal type"/>
    <property type="match status" value="1"/>
</dbReference>
<proteinExistence type="predicted"/>
<dbReference type="GO" id="GO:0046872">
    <property type="term" value="F:metal ion binding"/>
    <property type="evidence" value="ECO:0007669"/>
    <property type="project" value="UniProtKB-KW"/>
</dbReference>
<dbReference type="AlphaFoldDB" id="A0A0K9NTE8"/>
<keyword evidence="5" id="KW-0560">Oxidoreductase</keyword>
<dbReference type="GO" id="GO:0020037">
    <property type="term" value="F:heme binding"/>
    <property type="evidence" value="ECO:0007669"/>
    <property type="project" value="InterPro"/>
</dbReference>
<keyword evidence="3" id="KW-0106">Calcium</keyword>
<keyword evidence="6" id="KW-0408">Iron</keyword>
<evidence type="ECO:0000256" key="4">
    <source>
        <dbReference type="ARBA" id="ARBA00022964"/>
    </source>
</evidence>
<dbReference type="PANTHER" id="PTHR11903">
    <property type="entry name" value="PROSTAGLANDIN G/H SYNTHASE"/>
    <property type="match status" value="1"/>
</dbReference>
<dbReference type="SUPFAM" id="SSF48113">
    <property type="entry name" value="Heme-dependent peroxidases"/>
    <property type="match status" value="1"/>
</dbReference>
<evidence type="ECO:0000256" key="3">
    <source>
        <dbReference type="ARBA" id="ARBA00022837"/>
    </source>
</evidence>
<evidence type="ECO:0000256" key="1">
    <source>
        <dbReference type="ARBA" id="ARBA00022723"/>
    </source>
</evidence>